<evidence type="ECO:0000313" key="2">
    <source>
        <dbReference type="EMBL" id="MWV47251.1"/>
    </source>
</evidence>
<keyword evidence="1" id="KW-0732">Signal</keyword>
<dbReference type="EMBL" id="WUBI01000006">
    <property type="protein sequence ID" value="MWV47251.1"/>
    <property type="molecule type" value="Genomic_DNA"/>
</dbReference>
<protein>
    <recommendedName>
        <fullName evidence="4">BIG2 domain-containing protein</fullName>
    </recommendedName>
</protein>
<proteinExistence type="predicted"/>
<evidence type="ECO:0000256" key="1">
    <source>
        <dbReference type="SAM" id="SignalP"/>
    </source>
</evidence>
<evidence type="ECO:0008006" key="4">
    <source>
        <dbReference type="Google" id="ProtNLM"/>
    </source>
</evidence>
<organism evidence="2 3">
    <name type="scientific">Paenibacillus dendrobii</name>
    <dbReference type="NCBI Taxonomy" id="2691084"/>
    <lineage>
        <taxon>Bacteria</taxon>
        <taxon>Bacillati</taxon>
        <taxon>Bacillota</taxon>
        <taxon>Bacilli</taxon>
        <taxon>Bacillales</taxon>
        <taxon>Paenibacillaceae</taxon>
        <taxon>Paenibacillus</taxon>
    </lineage>
</organism>
<dbReference type="Proteomes" id="UP000460318">
    <property type="component" value="Unassembled WGS sequence"/>
</dbReference>
<evidence type="ECO:0000313" key="3">
    <source>
        <dbReference type="Proteomes" id="UP000460318"/>
    </source>
</evidence>
<name>A0A7X3IPU9_9BACL</name>
<comment type="caution">
    <text evidence="2">The sequence shown here is derived from an EMBL/GenBank/DDBJ whole genome shotgun (WGS) entry which is preliminary data.</text>
</comment>
<feature type="signal peptide" evidence="1">
    <location>
        <begin position="1"/>
        <end position="22"/>
    </location>
</feature>
<reference evidence="2 3" key="1">
    <citation type="submission" date="2019-12" db="EMBL/GenBank/DDBJ databases">
        <title>Paenibacillus sp. nov., an endophytic bacterium isolated from the stem of Dendrobium.</title>
        <authorList>
            <person name="Zhao R."/>
        </authorList>
    </citation>
    <scope>NUCLEOTIDE SEQUENCE [LARGE SCALE GENOMIC DNA]</scope>
    <source>
        <strain evidence="2 3">HJL G12</strain>
    </source>
</reference>
<dbReference type="AlphaFoldDB" id="A0A7X3IPU9"/>
<feature type="chain" id="PRO_5030575343" description="BIG2 domain-containing protein" evidence="1">
    <location>
        <begin position="23"/>
        <end position="256"/>
    </location>
</feature>
<sequence length="256" mass="28136">MKKRVLLIFMALILLMPATIFAASDNILSKDFSYSYPPTDMTVGEGVTIQFKKLSSGVSFNDLKAVSSDTSVVTLALNGTTGLLTLKAVGEGTAKITFGANGYADDVSYIDVISDDAYDDEEVLPAEILDLQDYADMLQPIEVYETNALTAYQKNMVVTASNRKTVYSTLTNVVIPNYKKVVNMVSKVKAPNAELQSIHALMVKGSQLQLEGFTLMQQAIYKKQSLTAANKKLEAGRTYINQYTTKLNAYVNKYNQ</sequence>
<dbReference type="Gene3D" id="2.60.40.1080">
    <property type="match status" value="1"/>
</dbReference>
<gene>
    <name evidence="2" type="ORF">GRF59_27015</name>
</gene>
<accession>A0A7X3IPU9</accession>
<keyword evidence="3" id="KW-1185">Reference proteome</keyword>